<dbReference type="Proteomes" id="UP001280897">
    <property type="component" value="Unassembled WGS sequence"/>
</dbReference>
<keyword evidence="5 7" id="KW-1133">Transmembrane helix</keyword>
<feature type="transmembrane region" description="Helical" evidence="7">
    <location>
        <begin position="139"/>
        <end position="164"/>
    </location>
</feature>
<feature type="transmembrane region" description="Helical" evidence="7">
    <location>
        <begin position="12"/>
        <end position="30"/>
    </location>
</feature>
<evidence type="ECO:0000256" key="3">
    <source>
        <dbReference type="ARBA" id="ARBA00022475"/>
    </source>
</evidence>
<dbReference type="AlphaFoldDB" id="A0AAW8YGD0"/>
<dbReference type="EMBL" id="JAWJAV010000002">
    <property type="protein sequence ID" value="MDV2620858.1"/>
    <property type="molecule type" value="Genomic_DNA"/>
</dbReference>
<dbReference type="GO" id="GO:0005886">
    <property type="term" value="C:plasma membrane"/>
    <property type="evidence" value="ECO:0007669"/>
    <property type="project" value="UniProtKB-SubCell"/>
</dbReference>
<evidence type="ECO:0000256" key="2">
    <source>
        <dbReference type="ARBA" id="ARBA00010792"/>
    </source>
</evidence>
<dbReference type="InterPro" id="IPR051311">
    <property type="entry name" value="DedA_domain"/>
</dbReference>
<protein>
    <submittedName>
        <fullName evidence="9">DedA family protein</fullName>
    </submittedName>
</protein>
<keyword evidence="6 7" id="KW-0472">Membrane</keyword>
<evidence type="ECO:0000256" key="5">
    <source>
        <dbReference type="ARBA" id="ARBA00022989"/>
    </source>
</evidence>
<evidence type="ECO:0000313" key="9">
    <source>
        <dbReference type="EMBL" id="MDV2620858.1"/>
    </source>
</evidence>
<comment type="caution">
    <text evidence="9">The sequence shown here is derived from an EMBL/GenBank/DDBJ whole genome shotgun (WGS) entry which is preliminary data.</text>
</comment>
<evidence type="ECO:0000256" key="7">
    <source>
        <dbReference type="SAM" id="Phobius"/>
    </source>
</evidence>
<dbReference type="InterPro" id="IPR032816">
    <property type="entry name" value="VTT_dom"/>
</dbReference>
<accession>A0AAW8YGD0</accession>
<sequence length="205" mass="22525">MEQQITQFINDFGYLAIVLLIALENLLPPIPSEIILTFTGFMTLTSKLTLWGSVIAATVGAVIGALLLYVIGRYLNPERLHWLVASRLGRGLRLKDSDITKAQSFFQRHGFKTIFFGRFVPVIRSLISIPAGMAKMPGLLFVLLTTIATLIWNLVLILLGRAAGSAWAEVSAMVDTYASVVAILLAGILLIGGLVYYFKRIRTKA</sequence>
<evidence type="ECO:0000256" key="6">
    <source>
        <dbReference type="ARBA" id="ARBA00023136"/>
    </source>
</evidence>
<comment type="subcellular location">
    <subcellularLocation>
        <location evidence="1">Cell membrane</location>
        <topology evidence="1">Multi-pass membrane protein</topology>
    </subcellularLocation>
</comment>
<feature type="transmembrane region" description="Helical" evidence="7">
    <location>
        <begin position="50"/>
        <end position="71"/>
    </location>
</feature>
<dbReference type="KEGG" id="paci:A4V11_06140"/>
<organism evidence="9 10">
    <name type="scientific">Pediococcus acidilactici</name>
    <dbReference type="NCBI Taxonomy" id="1254"/>
    <lineage>
        <taxon>Bacteria</taxon>
        <taxon>Bacillati</taxon>
        <taxon>Bacillota</taxon>
        <taxon>Bacilli</taxon>
        <taxon>Lactobacillales</taxon>
        <taxon>Lactobacillaceae</taxon>
        <taxon>Pediococcus</taxon>
        <taxon>Pediococcus acidilactici group</taxon>
    </lineage>
</organism>
<evidence type="ECO:0000259" key="8">
    <source>
        <dbReference type="Pfam" id="PF09335"/>
    </source>
</evidence>
<dbReference type="Pfam" id="PF09335">
    <property type="entry name" value="VTT_dom"/>
    <property type="match status" value="1"/>
</dbReference>
<proteinExistence type="inferred from homology"/>
<feature type="transmembrane region" description="Helical" evidence="7">
    <location>
        <begin position="176"/>
        <end position="198"/>
    </location>
</feature>
<reference evidence="9" key="2">
    <citation type="submission" date="2023-10" db="EMBL/GenBank/DDBJ databases">
        <authorList>
            <person name="Khurajog B."/>
        </authorList>
    </citation>
    <scope>NUCLEOTIDE SEQUENCE</scope>
    <source>
        <strain evidence="9">BF9</strain>
    </source>
</reference>
<dbReference type="PANTHER" id="PTHR42709:SF6">
    <property type="entry name" value="UNDECAPRENYL PHOSPHATE TRANSPORTER A"/>
    <property type="match status" value="1"/>
</dbReference>
<dbReference type="PANTHER" id="PTHR42709">
    <property type="entry name" value="ALKALINE PHOSPHATASE LIKE PROTEIN"/>
    <property type="match status" value="1"/>
</dbReference>
<evidence type="ECO:0000256" key="1">
    <source>
        <dbReference type="ARBA" id="ARBA00004651"/>
    </source>
</evidence>
<comment type="similarity">
    <text evidence="2">Belongs to the DedA family.</text>
</comment>
<feature type="domain" description="VTT" evidence="8">
    <location>
        <begin position="30"/>
        <end position="161"/>
    </location>
</feature>
<gene>
    <name evidence="9" type="ORF">R0G89_03825</name>
</gene>
<reference evidence="9" key="1">
    <citation type="journal article" date="2023" name="PeerJ">
        <title>Selection and evaluation of lactic acid bacteria from chicken feces in Thailand as potential probiotics.</title>
        <authorList>
            <person name="Khurajog B."/>
            <person name="Disastra Y."/>
            <person name="Lawwyne L.D."/>
            <person name="Sirichokchatchawan W."/>
            <person name="Niyomtham W."/>
            <person name="Yindee J."/>
            <person name="Hampson D.J."/>
            <person name="Prapasarakul N."/>
        </authorList>
    </citation>
    <scope>NUCLEOTIDE SEQUENCE</scope>
    <source>
        <strain evidence="9">BF9</strain>
    </source>
</reference>
<dbReference type="RefSeq" id="WP_036685605.1">
    <property type="nucleotide sequence ID" value="NZ_CAKMBA010000003.1"/>
</dbReference>
<evidence type="ECO:0000256" key="4">
    <source>
        <dbReference type="ARBA" id="ARBA00022692"/>
    </source>
</evidence>
<dbReference type="GeneID" id="57366742"/>
<evidence type="ECO:0000313" key="10">
    <source>
        <dbReference type="Proteomes" id="UP001280897"/>
    </source>
</evidence>
<keyword evidence="3" id="KW-1003">Cell membrane</keyword>
<name>A0AAW8YGD0_PEDAC</name>
<keyword evidence="4 7" id="KW-0812">Transmembrane</keyword>